<reference evidence="8 9" key="1">
    <citation type="journal article" date="2018" name="Nat. Ecol. Evol.">
        <title>Pezizomycetes genomes reveal the molecular basis of ectomycorrhizal truffle lifestyle.</title>
        <authorList>
            <person name="Murat C."/>
            <person name="Payen T."/>
            <person name="Noel B."/>
            <person name="Kuo A."/>
            <person name="Morin E."/>
            <person name="Chen J."/>
            <person name="Kohler A."/>
            <person name="Krizsan K."/>
            <person name="Balestrini R."/>
            <person name="Da Silva C."/>
            <person name="Montanini B."/>
            <person name="Hainaut M."/>
            <person name="Levati E."/>
            <person name="Barry K.W."/>
            <person name="Belfiori B."/>
            <person name="Cichocki N."/>
            <person name="Clum A."/>
            <person name="Dockter R.B."/>
            <person name="Fauchery L."/>
            <person name="Guy J."/>
            <person name="Iotti M."/>
            <person name="Le Tacon F."/>
            <person name="Lindquist E.A."/>
            <person name="Lipzen A."/>
            <person name="Malagnac F."/>
            <person name="Mello A."/>
            <person name="Molinier V."/>
            <person name="Miyauchi S."/>
            <person name="Poulain J."/>
            <person name="Riccioni C."/>
            <person name="Rubini A."/>
            <person name="Sitrit Y."/>
            <person name="Splivallo R."/>
            <person name="Traeger S."/>
            <person name="Wang M."/>
            <person name="Zifcakova L."/>
            <person name="Wipf D."/>
            <person name="Zambonelli A."/>
            <person name="Paolocci F."/>
            <person name="Nowrousian M."/>
            <person name="Ottonello S."/>
            <person name="Baldrian P."/>
            <person name="Spatafora J.W."/>
            <person name="Henrissat B."/>
            <person name="Nagy L.G."/>
            <person name="Aury J.M."/>
            <person name="Wincker P."/>
            <person name="Grigoriev I.V."/>
            <person name="Bonfante P."/>
            <person name="Martin F.M."/>
        </authorList>
    </citation>
    <scope>NUCLEOTIDE SEQUENCE [LARGE SCALE GENOMIC DNA]</scope>
    <source>
        <strain evidence="8 9">ATCC MYA-4762</strain>
    </source>
</reference>
<dbReference type="PROSITE" id="PS01062">
    <property type="entry name" value="HMG_COA_LYASE"/>
    <property type="match status" value="1"/>
</dbReference>
<dbReference type="UniPathway" id="UPA00896">
    <property type="reaction ID" value="UER00863"/>
</dbReference>
<dbReference type="NCBIfam" id="NF004283">
    <property type="entry name" value="PRK05692.1"/>
    <property type="match status" value="1"/>
</dbReference>
<sequence>MTVDTPKFHTTKYSQNPALHSNFVKIVEVGARDGLQNEKTIVPTKTKLALIEKLSQTGLLVIEAGAFVSPKWVPHMADTPQILQYLDKHPAGGAQSEGITYPYLVPNLQGLERALGLGTTNLKEVAIFASASEGFSQKNINCSIDKSLERFRPVLELCHDRGIRVRGYISMIFSCPYDGPTPPTRVAEVTKKLLDMGCYEVSLGDTNGMGTPPLTSILLTTLLSKPYAIPVSKLACHFHDTYNSALVNAMTALYLGVRTFDSSVAGLGGCPYSKGATGNVSTEDLIYFLHGMGMETGVDLEGVSRIGEWISKELGRSNGSKVGPALLTRVRTEEEKKEKEKEAKL</sequence>
<keyword evidence="9" id="KW-1185">Reference proteome</keyword>
<evidence type="ECO:0000256" key="4">
    <source>
        <dbReference type="ARBA" id="ARBA00022723"/>
    </source>
</evidence>
<dbReference type="PANTHER" id="PTHR42738:SF7">
    <property type="entry name" value="HYDROXYMETHYLGLUTARYL-COA LYASE"/>
    <property type="match status" value="1"/>
</dbReference>
<evidence type="ECO:0000313" key="9">
    <source>
        <dbReference type="Proteomes" id="UP000267821"/>
    </source>
</evidence>
<dbReference type="SUPFAM" id="SSF51569">
    <property type="entry name" value="Aldolase"/>
    <property type="match status" value="1"/>
</dbReference>
<dbReference type="GO" id="GO:0006552">
    <property type="term" value="P:L-leucine catabolic process"/>
    <property type="evidence" value="ECO:0007669"/>
    <property type="project" value="TreeGrafter"/>
</dbReference>
<dbReference type="FunFam" id="3.20.20.70:FF:000201">
    <property type="entry name" value="Hydroxymethylglutaryl-CoA lyase"/>
    <property type="match status" value="1"/>
</dbReference>
<dbReference type="PANTHER" id="PTHR42738">
    <property type="entry name" value="HYDROXYMETHYLGLUTARYL-COA LYASE"/>
    <property type="match status" value="1"/>
</dbReference>
<protein>
    <recommendedName>
        <fullName evidence="3">hydroxymethylglutaryl-CoA lyase</fullName>
        <ecNumber evidence="3">4.1.3.4</ecNumber>
    </recommendedName>
</protein>
<dbReference type="OrthoDB" id="1905920at2759"/>
<name>A0A3N4LJC0_9PEZI</name>
<dbReference type="InParanoid" id="A0A3N4LJC0"/>
<dbReference type="GO" id="GO:0004419">
    <property type="term" value="F:hydroxymethylglutaryl-CoA lyase activity"/>
    <property type="evidence" value="ECO:0007669"/>
    <property type="project" value="UniProtKB-EC"/>
</dbReference>
<evidence type="ECO:0000256" key="2">
    <source>
        <dbReference type="ARBA" id="ARBA00009405"/>
    </source>
</evidence>
<dbReference type="InterPro" id="IPR043594">
    <property type="entry name" value="HMGL"/>
</dbReference>
<dbReference type="EC" id="4.1.3.4" evidence="3"/>
<dbReference type="AlphaFoldDB" id="A0A3N4LJC0"/>
<dbReference type="Pfam" id="PF00682">
    <property type="entry name" value="HMGL-like"/>
    <property type="match status" value="1"/>
</dbReference>
<evidence type="ECO:0000256" key="6">
    <source>
        <dbReference type="ARBA" id="ARBA00049877"/>
    </source>
</evidence>
<dbReference type="Proteomes" id="UP000267821">
    <property type="component" value="Unassembled WGS sequence"/>
</dbReference>
<keyword evidence="5" id="KW-0456">Lyase</keyword>
<evidence type="ECO:0000256" key="5">
    <source>
        <dbReference type="ARBA" id="ARBA00023239"/>
    </source>
</evidence>
<dbReference type="PROSITE" id="PS50991">
    <property type="entry name" value="PYR_CT"/>
    <property type="match status" value="1"/>
</dbReference>
<dbReference type="GO" id="GO:0046872">
    <property type="term" value="F:metal ion binding"/>
    <property type="evidence" value="ECO:0007669"/>
    <property type="project" value="UniProtKB-KW"/>
</dbReference>
<evidence type="ECO:0000256" key="1">
    <source>
        <dbReference type="ARBA" id="ARBA00005143"/>
    </source>
</evidence>
<accession>A0A3N4LJC0</accession>
<comment type="similarity">
    <text evidence="2">Belongs to the HMG-CoA lyase family.</text>
</comment>
<gene>
    <name evidence="8" type="ORF">L211DRAFT_850040</name>
</gene>
<evidence type="ECO:0000259" key="7">
    <source>
        <dbReference type="PROSITE" id="PS50991"/>
    </source>
</evidence>
<organism evidence="8 9">
    <name type="scientific">Terfezia boudieri ATCC MYA-4762</name>
    <dbReference type="NCBI Taxonomy" id="1051890"/>
    <lineage>
        <taxon>Eukaryota</taxon>
        <taxon>Fungi</taxon>
        <taxon>Dikarya</taxon>
        <taxon>Ascomycota</taxon>
        <taxon>Pezizomycotina</taxon>
        <taxon>Pezizomycetes</taxon>
        <taxon>Pezizales</taxon>
        <taxon>Pezizaceae</taxon>
        <taxon>Terfezia</taxon>
    </lineage>
</organism>
<dbReference type="InterPro" id="IPR000891">
    <property type="entry name" value="PYR_CT"/>
</dbReference>
<evidence type="ECO:0000256" key="3">
    <source>
        <dbReference type="ARBA" id="ARBA00012910"/>
    </source>
</evidence>
<dbReference type="CDD" id="cd07938">
    <property type="entry name" value="DRE_TIM_HMGL"/>
    <property type="match status" value="1"/>
</dbReference>
<evidence type="ECO:0000313" key="8">
    <source>
        <dbReference type="EMBL" id="RPB23017.1"/>
    </source>
</evidence>
<feature type="domain" description="Pyruvate carboxyltransferase" evidence="7">
    <location>
        <begin position="24"/>
        <end position="304"/>
    </location>
</feature>
<dbReference type="EMBL" id="ML121548">
    <property type="protein sequence ID" value="RPB23017.1"/>
    <property type="molecule type" value="Genomic_DNA"/>
</dbReference>
<dbReference type="STRING" id="1051890.A0A3N4LJC0"/>
<proteinExistence type="inferred from homology"/>
<dbReference type="GO" id="GO:0046951">
    <property type="term" value="P:ketone body biosynthetic process"/>
    <property type="evidence" value="ECO:0007669"/>
    <property type="project" value="TreeGrafter"/>
</dbReference>
<keyword evidence="4" id="KW-0479">Metal-binding</keyword>
<dbReference type="Gene3D" id="3.20.20.70">
    <property type="entry name" value="Aldolase class I"/>
    <property type="match status" value="1"/>
</dbReference>
<dbReference type="InterPro" id="IPR013785">
    <property type="entry name" value="Aldolase_TIM"/>
</dbReference>
<comment type="pathway">
    <text evidence="1">Metabolic intermediate metabolism; (S)-3-hydroxy-3-methylglutaryl-CoA degradation; acetoacetate from (S)-3-hydroxy-3-methylglutaryl-CoA: step 1/1.</text>
</comment>
<comment type="catalytic activity">
    <reaction evidence="6">
        <text>(3S)-3-hydroxy-3-methylglutaryl-CoA = acetoacetate + acetyl-CoA</text>
        <dbReference type="Rhea" id="RHEA:24404"/>
        <dbReference type="ChEBI" id="CHEBI:13705"/>
        <dbReference type="ChEBI" id="CHEBI:43074"/>
        <dbReference type="ChEBI" id="CHEBI:57288"/>
        <dbReference type="EC" id="4.1.3.4"/>
    </reaction>
</comment>
<dbReference type="InterPro" id="IPR000138">
    <property type="entry name" value="HMG_CoA_lyase_AS"/>
</dbReference>